<evidence type="ECO:0000259" key="11">
    <source>
        <dbReference type="Pfam" id="PF00593"/>
    </source>
</evidence>
<dbReference type="PANTHER" id="PTHR30069">
    <property type="entry name" value="TONB-DEPENDENT OUTER MEMBRANE RECEPTOR"/>
    <property type="match status" value="1"/>
</dbReference>
<reference evidence="13 14" key="1">
    <citation type="submission" date="2019-08" db="EMBL/GenBank/DDBJ databases">
        <authorList>
            <person name="Guy L."/>
        </authorList>
    </citation>
    <scope>NUCLEOTIDE SEQUENCE [LARGE SCALE GENOMIC DNA]</scope>
    <source>
        <strain evidence="13 14">SGT-108</strain>
    </source>
</reference>
<dbReference type="Proteomes" id="UP000324194">
    <property type="component" value="Chromosome 1"/>
</dbReference>
<keyword evidence="7 8" id="KW-0998">Cell outer membrane</keyword>
<feature type="domain" description="TonB-dependent receptor-like beta-barrel" evidence="11">
    <location>
        <begin position="194"/>
        <end position="593"/>
    </location>
</feature>
<feature type="domain" description="TonB-dependent receptor plug" evidence="12">
    <location>
        <begin position="40"/>
        <end position="147"/>
    </location>
</feature>
<evidence type="ECO:0000256" key="7">
    <source>
        <dbReference type="ARBA" id="ARBA00023237"/>
    </source>
</evidence>
<evidence type="ECO:0000259" key="12">
    <source>
        <dbReference type="Pfam" id="PF07715"/>
    </source>
</evidence>
<keyword evidence="2 8" id="KW-0813">Transport</keyword>
<dbReference type="PANTHER" id="PTHR30069:SF27">
    <property type="entry name" value="BLL4766 PROTEIN"/>
    <property type="match status" value="1"/>
</dbReference>
<dbReference type="Pfam" id="PF00593">
    <property type="entry name" value="TonB_dep_Rec_b-barrel"/>
    <property type="match status" value="1"/>
</dbReference>
<keyword evidence="14" id="KW-1185">Reference proteome</keyword>
<evidence type="ECO:0000256" key="4">
    <source>
        <dbReference type="ARBA" id="ARBA00022692"/>
    </source>
</evidence>
<comment type="subcellular location">
    <subcellularLocation>
        <location evidence="1 8">Cell outer membrane</location>
        <topology evidence="1 8">Multi-pass membrane protein</topology>
    </subcellularLocation>
</comment>
<dbReference type="InterPro" id="IPR036942">
    <property type="entry name" value="Beta-barrel_TonB_sf"/>
</dbReference>
<dbReference type="GO" id="GO:0015344">
    <property type="term" value="F:siderophore uptake transmembrane transporter activity"/>
    <property type="evidence" value="ECO:0007669"/>
    <property type="project" value="TreeGrafter"/>
</dbReference>
<dbReference type="KEGG" id="asip:AQUSIP_21500"/>
<dbReference type="PROSITE" id="PS52016">
    <property type="entry name" value="TONB_DEPENDENT_REC_3"/>
    <property type="match status" value="1"/>
</dbReference>
<dbReference type="InterPro" id="IPR037066">
    <property type="entry name" value="Plug_dom_sf"/>
</dbReference>
<evidence type="ECO:0000256" key="9">
    <source>
        <dbReference type="RuleBase" id="RU003357"/>
    </source>
</evidence>
<keyword evidence="4 8" id="KW-0812">Transmembrane</keyword>
<evidence type="ECO:0000256" key="6">
    <source>
        <dbReference type="ARBA" id="ARBA00023136"/>
    </source>
</evidence>
<dbReference type="GO" id="GO:0009279">
    <property type="term" value="C:cell outer membrane"/>
    <property type="evidence" value="ECO:0007669"/>
    <property type="project" value="UniProtKB-SubCell"/>
</dbReference>
<dbReference type="Gene3D" id="2.170.130.10">
    <property type="entry name" value="TonB-dependent receptor, plug domain"/>
    <property type="match status" value="1"/>
</dbReference>
<accession>A0A5E4PKF7</accession>
<protein>
    <submittedName>
        <fullName evidence="13">Colicin I receptor</fullName>
    </submittedName>
</protein>
<evidence type="ECO:0000313" key="14">
    <source>
        <dbReference type="Proteomes" id="UP000324194"/>
    </source>
</evidence>
<evidence type="ECO:0000313" key="13">
    <source>
        <dbReference type="EMBL" id="VVC76823.1"/>
    </source>
</evidence>
<keyword evidence="3 8" id="KW-1134">Transmembrane beta strand</keyword>
<feature type="signal peptide" evidence="10">
    <location>
        <begin position="1"/>
        <end position="18"/>
    </location>
</feature>
<dbReference type="EMBL" id="LR699119">
    <property type="protein sequence ID" value="VVC76823.1"/>
    <property type="molecule type" value="Genomic_DNA"/>
</dbReference>
<name>A0A5E4PKF7_9COXI</name>
<evidence type="ECO:0000256" key="1">
    <source>
        <dbReference type="ARBA" id="ARBA00004571"/>
    </source>
</evidence>
<keyword evidence="6 8" id="KW-0472">Membrane</keyword>
<comment type="similarity">
    <text evidence="8 9">Belongs to the TonB-dependent receptor family.</text>
</comment>
<keyword evidence="10" id="KW-0732">Signal</keyword>
<feature type="chain" id="PRO_5022987779" evidence="10">
    <location>
        <begin position="19"/>
        <end position="631"/>
    </location>
</feature>
<dbReference type="OrthoDB" id="9760494at2"/>
<evidence type="ECO:0000256" key="2">
    <source>
        <dbReference type="ARBA" id="ARBA00022448"/>
    </source>
</evidence>
<sequence>MRACFLFLCVLTMNAVHADSEKAVIPDARITLAKKPSGTSTSGPQQIISRSMLSAAGMTTLSQALKSLGGLQLHDTTGTNNQVLLSMRGFGANAGNNTLLLINGIPINNPDMAPPDLNLIPISEIEFIRIIFGSESVLYGDQAVGGVIDVATRGQAEQAMMLSCNAGSYDQRDCLASVRYQAFRLNLGSMHTDNYRQRNRADQRILSGSIHEDYSRGRLDMNFHLARNNMQYPGALSAAQVRQNRRQAVNDTDFFNNSNVLVHAAQQYALTPDWLFTTDLAIRQMNGNGTLTSPFTQFRDLFFLKPQTMVTRGNVTFTSGADLQKDRYQLNTQFGTTNDRLQKYGLFSLVNFTPRPQFAFSAGARAAMQSSRLSSLPDQDTRNRAAATTLGGTYQPASDLAFYLRRAESFRFPNADEIASTPPGVTGLKTQRGTAYETGVEMTREKYTGKMEFYLLTLKDEIMFDPFQTPQQPFGTNTNLDPTTRRGMRLSGEYHFNNRLTLDAQYHYVNARFQSGLYKGKRIPLVSENFFRTGVHEVLSPHWSVYLETVYTGNQYADSDNANTAGATGGYTLLNANLRFEYAQFAAALHANNIFNKNYYLYTIYQTTMQTEFFYPAPDRNLILTMSYTFK</sequence>
<dbReference type="InterPro" id="IPR000531">
    <property type="entry name" value="Beta-barrel_TonB"/>
</dbReference>
<dbReference type="Gene3D" id="2.40.170.20">
    <property type="entry name" value="TonB-dependent receptor, beta-barrel domain"/>
    <property type="match status" value="1"/>
</dbReference>
<dbReference type="SUPFAM" id="SSF56935">
    <property type="entry name" value="Porins"/>
    <property type="match status" value="1"/>
</dbReference>
<keyword evidence="5 9" id="KW-0798">TonB box</keyword>
<evidence type="ECO:0000256" key="5">
    <source>
        <dbReference type="ARBA" id="ARBA00023077"/>
    </source>
</evidence>
<evidence type="ECO:0000256" key="3">
    <source>
        <dbReference type="ARBA" id="ARBA00022452"/>
    </source>
</evidence>
<organism evidence="13 14">
    <name type="scientific">Aquicella siphonis</name>
    <dbReference type="NCBI Taxonomy" id="254247"/>
    <lineage>
        <taxon>Bacteria</taxon>
        <taxon>Pseudomonadati</taxon>
        <taxon>Pseudomonadota</taxon>
        <taxon>Gammaproteobacteria</taxon>
        <taxon>Legionellales</taxon>
        <taxon>Coxiellaceae</taxon>
        <taxon>Aquicella</taxon>
    </lineage>
</organism>
<proteinExistence type="inferred from homology"/>
<dbReference type="InterPro" id="IPR012910">
    <property type="entry name" value="Plug_dom"/>
</dbReference>
<evidence type="ECO:0000256" key="10">
    <source>
        <dbReference type="SAM" id="SignalP"/>
    </source>
</evidence>
<dbReference type="GO" id="GO:0044718">
    <property type="term" value="P:siderophore transmembrane transport"/>
    <property type="evidence" value="ECO:0007669"/>
    <property type="project" value="TreeGrafter"/>
</dbReference>
<gene>
    <name evidence="13" type="primary">cirA</name>
    <name evidence="13" type="ORF">AQUSIP_21500</name>
</gene>
<dbReference type="Pfam" id="PF07715">
    <property type="entry name" value="Plug"/>
    <property type="match status" value="1"/>
</dbReference>
<dbReference type="InterPro" id="IPR039426">
    <property type="entry name" value="TonB-dep_rcpt-like"/>
</dbReference>
<evidence type="ECO:0000256" key="8">
    <source>
        <dbReference type="PROSITE-ProRule" id="PRU01360"/>
    </source>
</evidence>
<keyword evidence="13" id="KW-0675">Receptor</keyword>
<dbReference type="AlphaFoldDB" id="A0A5E4PKF7"/>